<gene>
    <name evidence="2" type="ORF">PACLA_8A072039</name>
</gene>
<feature type="region of interest" description="Disordered" evidence="1">
    <location>
        <begin position="374"/>
        <end position="401"/>
    </location>
</feature>
<feature type="region of interest" description="Disordered" evidence="1">
    <location>
        <begin position="285"/>
        <end position="313"/>
    </location>
</feature>
<reference evidence="2" key="1">
    <citation type="submission" date="2020-04" db="EMBL/GenBank/DDBJ databases">
        <authorList>
            <person name="Alioto T."/>
            <person name="Alioto T."/>
            <person name="Gomez Garrido J."/>
        </authorList>
    </citation>
    <scope>NUCLEOTIDE SEQUENCE</scope>
    <source>
        <strain evidence="2">A484AB</strain>
    </source>
</reference>
<dbReference type="Proteomes" id="UP001152795">
    <property type="component" value="Unassembled WGS sequence"/>
</dbReference>
<feature type="compositionally biased region" description="Polar residues" evidence="1">
    <location>
        <begin position="297"/>
        <end position="313"/>
    </location>
</feature>
<sequence length="414" mass="45869">MANELYLNLKTNGERFYWASTWCELKKFVLDDLKLTGRWTSPGGEVKLFTSDNLSIKWHGKSTKWITVIGDPSDTLDLTNVLTSISGKASDCQDETPENCELIDADEGKHNGCSSLGEQANVDKDIHIGCTSLGEKVAGMSEAIDQTAPLPTNTTNRIDKIETEIKYFESKFMDKILTVVNDMNILKNYCLNNGLECVNGLRQENTKLKEENNALKDSLHITKYALSDLNYKDANVDPHNNCLNKTKSVMTQIDSDITHSQSGLSDEPIIVLDNEGAGLIKATKSRKTKTNIDKRPQTPTHTSKQNSILSGGNPVFNNEVTTVAAHSIIKNVHNTKGGNQANDPIPLILTTEAKKVDIEVNDVNDLNSTNVSVSEISSQNNPNPTTRFNKPSYPNTQTPKHLVPCPFLRRKRHC</sequence>
<dbReference type="EMBL" id="CACRXK020014994">
    <property type="protein sequence ID" value="CAB4027746.1"/>
    <property type="molecule type" value="Genomic_DNA"/>
</dbReference>
<comment type="caution">
    <text evidence="2">The sequence shown here is derived from an EMBL/GenBank/DDBJ whole genome shotgun (WGS) entry which is preliminary data.</text>
</comment>
<dbReference type="AlphaFoldDB" id="A0A6S7J6X5"/>
<protein>
    <submittedName>
        <fullName evidence="2">Uncharacterized protein</fullName>
    </submittedName>
</protein>
<proteinExistence type="predicted"/>
<evidence type="ECO:0000256" key="1">
    <source>
        <dbReference type="SAM" id="MobiDB-lite"/>
    </source>
</evidence>
<feature type="compositionally biased region" description="Polar residues" evidence="1">
    <location>
        <begin position="374"/>
        <end position="399"/>
    </location>
</feature>
<feature type="non-terminal residue" evidence="2">
    <location>
        <position position="414"/>
    </location>
</feature>
<organism evidence="2 3">
    <name type="scientific">Paramuricea clavata</name>
    <name type="common">Red gorgonian</name>
    <name type="synonym">Violescent sea-whip</name>
    <dbReference type="NCBI Taxonomy" id="317549"/>
    <lineage>
        <taxon>Eukaryota</taxon>
        <taxon>Metazoa</taxon>
        <taxon>Cnidaria</taxon>
        <taxon>Anthozoa</taxon>
        <taxon>Octocorallia</taxon>
        <taxon>Malacalcyonacea</taxon>
        <taxon>Plexauridae</taxon>
        <taxon>Paramuricea</taxon>
    </lineage>
</organism>
<evidence type="ECO:0000313" key="2">
    <source>
        <dbReference type="EMBL" id="CAB4027746.1"/>
    </source>
</evidence>
<keyword evidence="3" id="KW-1185">Reference proteome</keyword>
<accession>A0A6S7J6X5</accession>
<evidence type="ECO:0000313" key="3">
    <source>
        <dbReference type="Proteomes" id="UP001152795"/>
    </source>
</evidence>
<name>A0A6S7J6X5_PARCT</name>